<dbReference type="Pfam" id="PF05971">
    <property type="entry name" value="Methyltransf_10"/>
    <property type="match status" value="1"/>
</dbReference>
<dbReference type="InterPro" id="IPR029063">
    <property type="entry name" value="SAM-dependent_MTases_sf"/>
</dbReference>
<dbReference type="SUPFAM" id="SSF53335">
    <property type="entry name" value="S-adenosyl-L-methionine-dependent methyltransferases"/>
    <property type="match status" value="1"/>
</dbReference>
<feature type="region of interest" description="Disordered" evidence="6">
    <location>
        <begin position="1"/>
        <end position="23"/>
    </location>
</feature>
<keyword evidence="5" id="KW-0949">S-adenosyl-L-methionine</keyword>
<dbReference type="GO" id="GO:0052907">
    <property type="term" value="F:23S rRNA (adenine(1618)-N(6))-methyltransferase activity"/>
    <property type="evidence" value="ECO:0007669"/>
    <property type="project" value="UniProtKB-EC"/>
</dbReference>
<dbReference type="EMBL" id="JACHVC010000006">
    <property type="protein sequence ID" value="MBC2605199.1"/>
    <property type="molecule type" value="Genomic_DNA"/>
</dbReference>
<evidence type="ECO:0000256" key="5">
    <source>
        <dbReference type="ARBA" id="ARBA00022691"/>
    </source>
</evidence>
<dbReference type="CDD" id="cd02440">
    <property type="entry name" value="AdoMet_MTases"/>
    <property type="match status" value="1"/>
</dbReference>
<dbReference type="AlphaFoldDB" id="A0A7X1B4D3"/>
<evidence type="ECO:0000256" key="2">
    <source>
        <dbReference type="ARBA" id="ARBA00022552"/>
    </source>
</evidence>
<protein>
    <submittedName>
        <fullName evidence="7">23S rRNA (Adenine(1618)-N(6))-methyltransferase RlmF</fullName>
        <ecNumber evidence="7">2.1.1.181</ecNumber>
    </submittedName>
</protein>
<evidence type="ECO:0000313" key="8">
    <source>
        <dbReference type="Proteomes" id="UP000526501"/>
    </source>
</evidence>
<dbReference type="GO" id="GO:0070475">
    <property type="term" value="P:rRNA base methylation"/>
    <property type="evidence" value="ECO:0007669"/>
    <property type="project" value="TreeGrafter"/>
</dbReference>
<dbReference type="InterPro" id="IPR016909">
    <property type="entry name" value="rRNA_lsu_MeTfrase_F"/>
</dbReference>
<gene>
    <name evidence="7" type="primary">rlmF</name>
    <name evidence="7" type="ORF">H5P27_04000</name>
</gene>
<evidence type="ECO:0000256" key="1">
    <source>
        <dbReference type="ARBA" id="ARBA00022490"/>
    </source>
</evidence>
<accession>A0A7X1B4D3</accession>
<dbReference type="InterPro" id="IPR010286">
    <property type="entry name" value="METTL16/RlmF"/>
</dbReference>
<reference evidence="7 8" key="1">
    <citation type="submission" date="2020-07" db="EMBL/GenBank/DDBJ databases">
        <authorList>
            <person name="Feng X."/>
        </authorList>
    </citation>
    <scope>NUCLEOTIDE SEQUENCE [LARGE SCALE GENOMIC DNA]</scope>
    <source>
        <strain evidence="7 8">JCM23202</strain>
    </source>
</reference>
<keyword evidence="3 7" id="KW-0489">Methyltransferase</keyword>
<sequence>MDRSRNSKLPGKSGSLHPRNPHAGRYDFDALSQALPSLAPFLRSNPKGDQTIDFSDEQAIRALNSALLAHHYGISHWMIPAGYLCPAIPGRADMIHYLADLLASSNGGEVPRGKQVRVLDIGTGANCIYPILGCRSYGWQFVGTDIDPVSIKTARLIVEANACLKNQIKLVRQKEPSMIFKGIIRPGDWYELSLCNPPFHSSEGEAKASNLQKRKNLSKGKGVKKTDTLNFGGQQAELWCEGGELRFLTQMIRESRDFAQQVGWFSSLVSKSENLPILKQELNRWGAARVEVLPMSQGQKVSRVLAWKWETAGGGQKGGRPEKRF</sequence>
<evidence type="ECO:0000256" key="3">
    <source>
        <dbReference type="ARBA" id="ARBA00022603"/>
    </source>
</evidence>
<dbReference type="Gene3D" id="3.40.50.150">
    <property type="entry name" value="Vaccinia Virus protein VP39"/>
    <property type="match status" value="1"/>
</dbReference>
<dbReference type="HAMAP" id="MF_01848">
    <property type="entry name" value="23SrRNA_methyltr_F"/>
    <property type="match status" value="1"/>
</dbReference>
<dbReference type="RefSeq" id="WP_185659087.1">
    <property type="nucleotide sequence ID" value="NZ_CAWPOO010000006.1"/>
</dbReference>
<evidence type="ECO:0000256" key="4">
    <source>
        <dbReference type="ARBA" id="ARBA00022679"/>
    </source>
</evidence>
<keyword evidence="8" id="KW-1185">Reference proteome</keyword>
<dbReference type="Proteomes" id="UP000526501">
    <property type="component" value="Unassembled WGS sequence"/>
</dbReference>
<evidence type="ECO:0000313" key="7">
    <source>
        <dbReference type="EMBL" id="MBC2605199.1"/>
    </source>
</evidence>
<keyword evidence="2" id="KW-0698">rRNA processing</keyword>
<dbReference type="PANTHER" id="PTHR13393:SF0">
    <property type="entry name" value="RNA N6-ADENOSINE-METHYLTRANSFERASE METTL16"/>
    <property type="match status" value="1"/>
</dbReference>
<dbReference type="EC" id="2.1.1.181" evidence="7"/>
<evidence type="ECO:0000256" key="6">
    <source>
        <dbReference type="SAM" id="MobiDB-lite"/>
    </source>
</evidence>
<dbReference type="NCBIfam" id="NF008725">
    <property type="entry name" value="PRK11727.1"/>
    <property type="match status" value="1"/>
</dbReference>
<dbReference type="PIRSF" id="PIRSF029038">
    <property type="entry name" value="Mtase_YbiN_prd"/>
    <property type="match status" value="1"/>
</dbReference>
<proteinExistence type="inferred from homology"/>
<organism evidence="7 8">
    <name type="scientific">Pelagicoccus albus</name>
    <dbReference type="NCBI Taxonomy" id="415222"/>
    <lineage>
        <taxon>Bacteria</taxon>
        <taxon>Pseudomonadati</taxon>
        <taxon>Verrucomicrobiota</taxon>
        <taxon>Opitutia</taxon>
        <taxon>Puniceicoccales</taxon>
        <taxon>Pelagicoccaceae</taxon>
        <taxon>Pelagicoccus</taxon>
    </lineage>
</organism>
<keyword evidence="4 7" id="KW-0808">Transferase</keyword>
<dbReference type="PANTHER" id="PTHR13393">
    <property type="entry name" value="SAM-DEPENDENT METHYLTRANSFERASE"/>
    <property type="match status" value="1"/>
</dbReference>
<keyword evidence="1" id="KW-0963">Cytoplasm</keyword>
<dbReference type="GO" id="GO:0005737">
    <property type="term" value="C:cytoplasm"/>
    <property type="evidence" value="ECO:0007669"/>
    <property type="project" value="InterPro"/>
</dbReference>
<comment type="caution">
    <text evidence="7">The sequence shown here is derived from an EMBL/GenBank/DDBJ whole genome shotgun (WGS) entry which is preliminary data.</text>
</comment>
<name>A0A7X1B4D3_9BACT</name>